<dbReference type="Pfam" id="PF00196">
    <property type="entry name" value="GerE"/>
    <property type="match status" value="1"/>
</dbReference>
<dbReference type="PROSITE" id="PS50043">
    <property type="entry name" value="HTH_LUXR_2"/>
    <property type="match status" value="1"/>
</dbReference>
<organism evidence="3 4">
    <name type="scientific">Plantactinospora mayteni</name>
    <dbReference type="NCBI Taxonomy" id="566021"/>
    <lineage>
        <taxon>Bacteria</taxon>
        <taxon>Bacillati</taxon>
        <taxon>Actinomycetota</taxon>
        <taxon>Actinomycetes</taxon>
        <taxon>Micromonosporales</taxon>
        <taxon>Micromonosporaceae</taxon>
        <taxon>Plantactinospora</taxon>
    </lineage>
</organism>
<sequence length="710" mass="74178">MATSFTVDRPGGPAADGLPVGSAAQRWILRAVAICADPCQIWFLERMTDRSGPALHDDVEALIARGALADSPGGLRPGSVELRDAVRRGIPPSLLAALHNRAAGVLAAEARPVAAAEHLLRVLEVAGRVDVPLVSRLVADPAVDPSTAADLLLAARAGRDPGLGPELRRDWALAAVDHLMLAGRIEPALAILGDEIAADRAGSGYRALLLGRLGAWYATGRPSLAFDYLDRALAQPDLRPGQRSWLLTTLAAVAGRLGRPDVDSLLAAADRAQAEAPTPDGEIRLALARAGSALAGGDLPAARQVLGQVDPSAPAARVQAAFLRVERIGCQLASGEYEEAGTALRFAEVDLGVLGGAAQPMLAALDCRLRVAVGDLPEASARAGLALRHCPTGQLGDEVHAELLAVRVEVAYRQDRPDSARELLAGVETPVDWPDSVAWVRLAGAAALDPEPGRHAGFLRAAVDALARSVRPLLLVPQQAPALTRAALLLGDPHRAHQLADHLVRIAQRVDSGLWWGVAQHVAGLVQRDPGLLHGAVAQLRTTSARPVLADALHDLAGTPGTGPAEARRAAEEAAALYGRLGATGDQERAVRCGRALVASDRRHRGARRGAGCDALTAAETRVAELLAGGATKQQAAASLFVSFHTVDAQLRAVYAKLGVRNRLELARLWSARENPTPASPAPDEPIRPNPAPDDPARPTSTPADPAQPD</sequence>
<keyword evidence="4" id="KW-1185">Reference proteome</keyword>
<dbReference type="Proteomes" id="UP000621500">
    <property type="component" value="Unassembled WGS sequence"/>
</dbReference>
<dbReference type="SMART" id="SM00421">
    <property type="entry name" value="HTH_LUXR"/>
    <property type="match status" value="1"/>
</dbReference>
<reference evidence="3 4" key="1">
    <citation type="submission" date="2021-01" db="EMBL/GenBank/DDBJ databases">
        <title>Whole genome shotgun sequence of Plantactinospora mayteni NBRC 109088.</title>
        <authorList>
            <person name="Komaki H."/>
            <person name="Tamura T."/>
        </authorList>
    </citation>
    <scope>NUCLEOTIDE SEQUENCE [LARGE SCALE GENOMIC DNA]</scope>
    <source>
        <strain evidence="3 4">NBRC 109088</strain>
    </source>
</reference>
<protein>
    <recommendedName>
        <fullName evidence="2">HTH luxR-type domain-containing protein</fullName>
    </recommendedName>
</protein>
<evidence type="ECO:0000313" key="3">
    <source>
        <dbReference type="EMBL" id="GIG95157.1"/>
    </source>
</evidence>
<dbReference type="InterPro" id="IPR016032">
    <property type="entry name" value="Sig_transdc_resp-reg_C-effctor"/>
</dbReference>
<accession>A0ABQ4EK98</accession>
<gene>
    <name evidence="3" type="ORF">Pma05_17300</name>
</gene>
<dbReference type="Gene3D" id="1.10.10.10">
    <property type="entry name" value="Winged helix-like DNA-binding domain superfamily/Winged helix DNA-binding domain"/>
    <property type="match status" value="1"/>
</dbReference>
<comment type="caution">
    <text evidence="3">The sequence shown here is derived from an EMBL/GenBank/DDBJ whole genome shotgun (WGS) entry which is preliminary data.</text>
</comment>
<dbReference type="InterPro" id="IPR000792">
    <property type="entry name" value="Tscrpt_reg_LuxR_C"/>
</dbReference>
<feature type="region of interest" description="Disordered" evidence="1">
    <location>
        <begin position="671"/>
        <end position="710"/>
    </location>
</feature>
<name>A0ABQ4EK98_9ACTN</name>
<feature type="domain" description="HTH luxR-type" evidence="2">
    <location>
        <begin position="609"/>
        <end position="674"/>
    </location>
</feature>
<dbReference type="RefSeq" id="WP_203856784.1">
    <property type="nucleotide sequence ID" value="NZ_BAAAZQ010000019.1"/>
</dbReference>
<evidence type="ECO:0000313" key="4">
    <source>
        <dbReference type="Proteomes" id="UP000621500"/>
    </source>
</evidence>
<evidence type="ECO:0000256" key="1">
    <source>
        <dbReference type="SAM" id="MobiDB-lite"/>
    </source>
</evidence>
<feature type="compositionally biased region" description="Pro residues" evidence="1">
    <location>
        <begin position="678"/>
        <end position="694"/>
    </location>
</feature>
<proteinExistence type="predicted"/>
<dbReference type="EMBL" id="BONX01000009">
    <property type="protein sequence ID" value="GIG95157.1"/>
    <property type="molecule type" value="Genomic_DNA"/>
</dbReference>
<dbReference type="InterPro" id="IPR036388">
    <property type="entry name" value="WH-like_DNA-bd_sf"/>
</dbReference>
<evidence type="ECO:0000259" key="2">
    <source>
        <dbReference type="PROSITE" id="PS50043"/>
    </source>
</evidence>
<dbReference type="SUPFAM" id="SSF46894">
    <property type="entry name" value="C-terminal effector domain of the bipartite response regulators"/>
    <property type="match status" value="1"/>
</dbReference>